<protein>
    <recommendedName>
        <fullName evidence="3">Poly-beta-1,6-N-acetyl-D-glucosamine biosynthesis protein PgaD</fullName>
    </recommendedName>
</protein>
<evidence type="ECO:0008006" key="3">
    <source>
        <dbReference type="Google" id="ProtNLM"/>
    </source>
</evidence>
<sequence length="238" mass="27063">MNTSGNLYRILGSKLMAIIAGLLLVVIVLYLGYVFGYIQTPEQLLIKNIAVFFVIISAIIIITGLLFYNITQMIFLTKARETEEAAALETQLVINQPILQKPIIRGLEVLASASIWVVFLYFFQTFLSAVVWILGGRSLYAKLFSPDIIEGTENMLFLVFVFALAMFLVMLAWANWNYRRYGRLERRKPRPPIPSNIIASYYAIQEQMVFIAQDVKVARISPLDNGLNMEVVKKLVKI</sequence>
<evidence type="ECO:0000313" key="2">
    <source>
        <dbReference type="EMBL" id="SCM80840.1"/>
    </source>
</evidence>
<dbReference type="AlphaFoldDB" id="A0A212LTQ0"/>
<dbReference type="Pfam" id="PF13994">
    <property type="entry name" value="PgaD"/>
    <property type="match status" value="1"/>
</dbReference>
<feature type="transmembrane region" description="Helical" evidence="1">
    <location>
        <begin position="109"/>
        <end position="135"/>
    </location>
</feature>
<proteinExistence type="predicted"/>
<accession>A0A212LTQ0</accession>
<dbReference type="GO" id="GO:0043709">
    <property type="term" value="P:cell adhesion involved in single-species biofilm formation"/>
    <property type="evidence" value="ECO:0007669"/>
    <property type="project" value="InterPro"/>
</dbReference>
<dbReference type="InterPro" id="IPR023829">
    <property type="entry name" value="PGA_PgaD"/>
</dbReference>
<feature type="transmembrane region" description="Helical" evidence="1">
    <location>
        <begin position="155"/>
        <end position="178"/>
    </location>
</feature>
<reference evidence="2" key="1">
    <citation type="submission" date="2016-08" db="EMBL/GenBank/DDBJ databases">
        <authorList>
            <person name="Seilhamer J.J."/>
        </authorList>
    </citation>
    <scope>NUCLEOTIDE SEQUENCE</scope>
    <source>
        <strain evidence="2">86</strain>
    </source>
</reference>
<dbReference type="NCBIfam" id="TIGR03940">
    <property type="entry name" value="PGA_PgaD"/>
    <property type="match status" value="1"/>
</dbReference>
<organism evidence="2">
    <name type="scientific">uncultured Sporomusa sp</name>
    <dbReference type="NCBI Taxonomy" id="307249"/>
    <lineage>
        <taxon>Bacteria</taxon>
        <taxon>Bacillati</taxon>
        <taxon>Bacillota</taxon>
        <taxon>Negativicutes</taxon>
        <taxon>Selenomonadales</taxon>
        <taxon>Sporomusaceae</taxon>
        <taxon>Sporomusa</taxon>
        <taxon>environmental samples</taxon>
    </lineage>
</organism>
<keyword evidence="1" id="KW-0472">Membrane</keyword>
<keyword evidence="1" id="KW-0812">Transmembrane</keyword>
<dbReference type="RefSeq" id="WP_288184047.1">
    <property type="nucleotide sequence ID" value="NZ_LT608335.1"/>
</dbReference>
<evidence type="ECO:0000256" key="1">
    <source>
        <dbReference type="SAM" id="Phobius"/>
    </source>
</evidence>
<dbReference type="EMBL" id="FMJE01000003">
    <property type="protein sequence ID" value="SCM80840.1"/>
    <property type="molecule type" value="Genomic_DNA"/>
</dbReference>
<keyword evidence="1" id="KW-1133">Transmembrane helix</keyword>
<name>A0A212LTQ0_9FIRM</name>
<feature type="transmembrane region" description="Helical" evidence="1">
    <location>
        <begin position="15"/>
        <end position="38"/>
    </location>
</feature>
<gene>
    <name evidence="2" type="ORF">KL86SPO_31018</name>
</gene>
<feature type="transmembrane region" description="Helical" evidence="1">
    <location>
        <begin position="50"/>
        <end position="70"/>
    </location>
</feature>